<protein>
    <recommendedName>
        <fullName evidence="7">ABC transporter domain-containing protein</fullName>
    </recommendedName>
</protein>
<feature type="domain" description="ABC transporter" evidence="7">
    <location>
        <begin position="6"/>
        <end position="192"/>
    </location>
</feature>
<keyword evidence="5" id="KW-0029">Amino-acid transport</keyword>
<dbReference type="EMBL" id="BARS01011581">
    <property type="protein sequence ID" value="GAF91491.1"/>
    <property type="molecule type" value="Genomic_DNA"/>
</dbReference>
<comment type="similarity">
    <text evidence="2">Belongs to the ABC transporter superfamily.</text>
</comment>
<keyword evidence="6" id="KW-0472">Membrane</keyword>
<gene>
    <name evidence="8" type="ORF">S01H1_21008</name>
</gene>
<feature type="non-terminal residue" evidence="8">
    <location>
        <position position="1"/>
    </location>
</feature>
<evidence type="ECO:0000256" key="4">
    <source>
        <dbReference type="ARBA" id="ARBA00022475"/>
    </source>
</evidence>
<dbReference type="InterPro" id="IPR030679">
    <property type="entry name" value="ABC_ATPase_HisP-typ"/>
</dbReference>
<dbReference type="InterPro" id="IPR050086">
    <property type="entry name" value="MetN_ABC_transporter-like"/>
</dbReference>
<dbReference type="GO" id="GO:0016887">
    <property type="term" value="F:ATP hydrolysis activity"/>
    <property type="evidence" value="ECO:0007669"/>
    <property type="project" value="InterPro"/>
</dbReference>
<dbReference type="Gene3D" id="3.40.50.300">
    <property type="entry name" value="P-loop containing nucleotide triphosphate hydrolases"/>
    <property type="match status" value="1"/>
</dbReference>
<dbReference type="PROSITE" id="PS50893">
    <property type="entry name" value="ABC_TRANSPORTER_2"/>
    <property type="match status" value="1"/>
</dbReference>
<evidence type="ECO:0000256" key="3">
    <source>
        <dbReference type="ARBA" id="ARBA00022448"/>
    </source>
</evidence>
<organism evidence="8">
    <name type="scientific">marine sediment metagenome</name>
    <dbReference type="NCBI Taxonomy" id="412755"/>
    <lineage>
        <taxon>unclassified sequences</taxon>
        <taxon>metagenomes</taxon>
        <taxon>ecological metagenomes</taxon>
    </lineage>
</organism>
<dbReference type="GO" id="GO:0005886">
    <property type="term" value="C:plasma membrane"/>
    <property type="evidence" value="ECO:0007669"/>
    <property type="project" value="UniProtKB-SubCell"/>
</dbReference>
<dbReference type="AlphaFoldDB" id="X0TWE8"/>
<evidence type="ECO:0000259" key="7">
    <source>
        <dbReference type="PROSITE" id="PS50893"/>
    </source>
</evidence>
<dbReference type="InterPro" id="IPR027417">
    <property type="entry name" value="P-loop_NTPase"/>
</dbReference>
<proteinExistence type="inferred from homology"/>
<dbReference type="Pfam" id="PF00005">
    <property type="entry name" value="ABC_tran"/>
    <property type="match status" value="1"/>
</dbReference>
<dbReference type="InterPro" id="IPR003439">
    <property type="entry name" value="ABC_transporter-like_ATP-bd"/>
</dbReference>
<dbReference type="PANTHER" id="PTHR43166:SF9">
    <property type="entry name" value="GLUTAMATE_ASPARTATE IMPORT ATP-BINDING PROTEIN GLTL"/>
    <property type="match status" value="1"/>
</dbReference>
<reference evidence="8" key="1">
    <citation type="journal article" date="2014" name="Front. Microbiol.">
        <title>High frequency of phylogenetically diverse reductive dehalogenase-homologous genes in deep subseafloor sedimentary metagenomes.</title>
        <authorList>
            <person name="Kawai M."/>
            <person name="Futagami T."/>
            <person name="Toyoda A."/>
            <person name="Takaki Y."/>
            <person name="Nishi S."/>
            <person name="Hori S."/>
            <person name="Arai W."/>
            <person name="Tsubouchi T."/>
            <person name="Morono Y."/>
            <person name="Uchiyama I."/>
            <person name="Ito T."/>
            <person name="Fujiyama A."/>
            <person name="Inagaki F."/>
            <person name="Takami H."/>
        </authorList>
    </citation>
    <scope>NUCLEOTIDE SEQUENCE</scope>
    <source>
        <strain evidence="8">Expedition CK06-06</strain>
    </source>
</reference>
<dbReference type="SUPFAM" id="SSF52540">
    <property type="entry name" value="P-loop containing nucleoside triphosphate hydrolases"/>
    <property type="match status" value="1"/>
</dbReference>
<dbReference type="GO" id="GO:0005524">
    <property type="term" value="F:ATP binding"/>
    <property type="evidence" value="ECO:0007669"/>
    <property type="project" value="InterPro"/>
</dbReference>
<dbReference type="GO" id="GO:0015424">
    <property type="term" value="F:ABC-type amino acid transporter activity"/>
    <property type="evidence" value="ECO:0007669"/>
    <property type="project" value="InterPro"/>
</dbReference>
<evidence type="ECO:0000313" key="8">
    <source>
        <dbReference type="EMBL" id="GAF91491.1"/>
    </source>
</evidence>
<evidence type="ECO:0000256" key="6">
    <source>
        <dbReference type="ARBA" id="ARBA00023136"/>
    </source>
</evidence>
<evidence type="ECO:0000256" key="2">
    <source>
        <dbReference type="ARBA" id="ARBA00005417"/>
    </source>
</evidence>
<evidence type="ECO:0000256" key="5">
    <source>
        <dbReference type="ARBA" id="ARBA00022970"/>
    </source>
</evidence>
<comment type="subcellular location">
    <subcellularLocation>
        <location evidence="1">Cell membrane</location>
        <topology evidence="1">Peripheral membrane protein</topology>
    </subcellularLocation>
</comment>
<keyword evidence="4" id="KW-1003">Cell membrane</keyword>
<dbReference type="PROSITE" id="PS00211">
    <property type="entry name" value="ABC_TRANSPORTER_1"/>
    <property type="match status" value="1"/>
</dbReference>
<dbReference type="InterPro" id="IPR017871">
    <property type="entry name" value="ABC_transporter-like_CS"/>
</dbReference>
<keyword evidence="3" id="KW-0813">Transport</keyword>
<comment type="caution">
    <text evidence="8">The sequence shown here is derived from an EMBL/GenBank/DDBJ whole genome shotgun (WGS) entry which is preliminary data.</text>
</comment>
<dbReference type="PANTHER" id="PTHR43166">
    <property type="entry name" value="AMINO ACID IMPORT ATP-BINDING PROTEIN"/>
    <property type="match status" value="1"/>
</dbReference>
<name>X0TWE8_9ZZZZ</name>
<sequence length="203" mass="22473">RCINRLTPADKGRVWLENEEITHTRTNINKIRAGIGFVFQSFNLFSHLTALSNVRIAPMKVKGLKKSEATRLAMEELEQVGLGDKANAYPAELSGGQQQRVSIARALAMSPKLILFDEPTSALDPELIGEVLEVMISLAKEGMTMLVVTHEMGFARAVADEIIFMEHGVVVEHGPPGEMFTNPQHRRTGEFLNKITELYGETG</sequence>
<dbReference type="PIRSF" id="PIRSF039085">
    <property type="entry name" value="ABC_ATPase_HisP"/>
    <property type="match status" value="1"/>
</dbReference>
<accession>X0TWE8</accession>
<evidence type="ECO:0000256" key="1">
    <source>
        <dbReference type="ARBA" id="ARBA00004202"/>
    </source>
</evidence>